<dbReference type="GO" id="GO:0001510">
    <property type="term" value="P:RNA methylation"/>
    <property type="evidence" value="ECO:0007669"/>
    <property type="project" value="InterPro"/>
</dbReference>
<dbReference type="InterPro" id="IPR001678">
    <property type="entry name" value="MeTrfase_RsmB-F_NOP2_dom"/>
</dbReference>
<feature type="binding site" evidence="6">
    <location>
        <position position="273"/>
    </location>
    <ligand>
        <name>S-adenosyl-L-methionine</name>
        <dbReference type="ChEBI" id="CHEBI:59789"/>
    </ligand>
</feature>
<feature type="binding site" evidence="6">
    <location>
        <begin position="208"/>
        <end position="214"/>
    </location>
    <ligand>
        <name>S-adenosyl-L-methionine</name>
        <dbReference type="ChEBI" id="CHEBI:59789"/>
    </ligand>
</feature>
<dbReference type="InterPro" id="IPR029063">
    <property type="entry name" value="SAM-dependent_MTases_sf"/>
</dbReference>
<evidence type="ECO:0000256" key="1">
    <source>
        <dbReference type="ARBA" id="ARBA00007494"/>
    </source>
</evidence>
<evidence type="ECO:0000256" key="3">
    <source>
        <dbReference type="ARBA" id="ARBA00022679"/>
    </source>
</evidence>
<dbReference type="PANTHER" id="PTHR22807">
    <property type="entry name" value="NOP2 YEAST -RELATED NOL1/NOP2/FMU SUN DOMAIN-CONTAINING"/>
    <property type="match status" value="1"/>
</dbReference>
<feature type="binding site" evidence="6">
    <location>
        <position position="256"/>
    </location>
    <ligand>
        <name>S-adenosyl-L-methionine</name>
        <dbReference type="ChEBI" id="CHEBI:59789"/>
    </ligand>
</feature>
<dbReference type="EMBL" id="CADCSZ010000157">
    <property type="protein sequence ID" value="CAA9255784.1"/>
    <property type="molecule type" value="Genomic_DNA"/>
</dbReference>
<evidence type="ECO:0000256" key="5">
    <source>
        <dbReference type="ARBA" id="ARBA00022884"/>
    </source>
</evidence>
<feature type="region of interest" description="Disordered" evidence="7">
    <location>
        <begin position="379"/>
        <end position="403"/>
    </location>
</feature>
<dbReference type="InterPro" id="IPR006027">
    <property type="entry name" value="NusB_RsmB_TIM44"/>
</dbReference>
<comment type="similarity">
    <text evidence="1 6">Belongs to the class I-like SAM-binding methyltransferase superfamily. RsmB/NOP family.</text>
</comment>
<evidence type="ECO:0000256" key="4">
    <source>
        <dbReference type="ARBA" id="ARBA00022691"/>
    </source>
</evidence>
<feature type="binding site" evidence="6">
    <location>
        <position position="229"/>
    </location>
    <ligand>
        <name>S-adenosyl-L-methionine</name>
        <dbReference type="ChEBI" id="CHEBI:59789"/>
    </ligand>
</feature>
<dbReference type="EC" id="2.1.1.176" evidence="9"/>
<dbReference type="SUPFAM" id="SSF53335">
    <property type="entry name" value="S-adenosyl-L-methionine-dependent methyltransferases"/>
    <property type="match status" value="1"/>
</dbReference>
<gene>
    <name evidence="9" type="ORF">AVDCRST_MAG76-2562</name>
</gene>
<dbReference type="Gene3D" id="1.10.940.10">
    <property type="entry name" value="NusB-like"/>
    <property type="match status" value="1"/>
</dbReference>
<evidence type="ECO:0000256" key="7">
    <source>
        <dbReference type="SAM" id="MobiDB-lite"/>
    </source>
</evidence>
<protein>
    <submittedName>
        <fullName evidence="9">16S rRNA (Cytosine(967)-C(5))-methyltransferase</fullName>
        <ecNumber evidence="9">2.1.1.176</ecNumber>
    </submittedName>
</protein>
<dbReference type="Pfam" id="PF01029">
    <property type="entry name" value="NusB"/>
    <property type="match status" value="1"/>
</dbReference>
<dbReference type="GO" id="GO:0006355">
    <property type="term" value="P:regulation of DNA-templated transcription"/>
    <property type="evidence" value="ECO:0007669"/>
    <property type="project" value="InterPro"/>
</dbReference>
<evidence type="ECO:0000256" key="2">
    <source>
        <dbReference type="ARBA" id="ARBA00022603"/>
    </source>
</evidence>
<dbReference type="GO" id="GO:0003723">
    <property type="term" value="F:RNA binding"/>
    <property type="evidence" value="ECO:0007669"/>
    <property type="project" value="UniProtKB-UniRule"/>
</dbReference>
<dbReference type="InterPro" id="IPR023267">
    <property type="entry name" value="RCMT"/>
</dbReference>
<feature type="active site" description="Nucleophile" evidence="6">
    <location>
        <position position="326"/>
    </location>
</feature>
<reference evidence="9" key="1">
    <citation type="submission" date="2020-02" db="EMBL/GenBank/DDBJ databases">
        <authorList>
            <person name="Meier V. D."/>
        </authorList>
    </citation>
    <scope>NUCLEOTIDE SEQUENCE</scope>
    <source>
        <strain evidence="9">AVDCRST_MAG76</strain>
    </source>
</reference>
<dbReference type="Pfam" id="PF01189">
    <property type="entry name" value="Methyltr_RsmB-F"/>
    <property type="match status" value="1"/>
</dbReference>
<dbReference type="PROSITE" id="PS01153">
    <property type="entry name" value="NOL1_NOP2_SUN"/>
    <property type="match status" value="1"/>
</dbReference>
<keyword evidence="5 6" id="KW-0694">RNA-binding</keyword>
<dbReference type="PANTHER" id="PTHR22807:SF53">
    <property type="entry name" value="RIBOSOMAL RNA SMALL SUBUNIT METHYLTRANSFERASE B-RELATED"/>
    <property type="match status" value="1"/>
</dbReference>
<evidence type="ECO:0000313" key="9">
    <source>
        <dbReference type="EMBL" id="CAA9255784.1"/>
    </source>
</evidence>
<evidence type="ECO:0000256" key="6">
    <source>
        <dbReference type="PROSITE-ProRule" id="PRU01023"/>
    </source>
</evidence>
<organism evidence="9">
    <name type="scientific">uncultured Acidimicrobiales bacterium</name>
    <dbReference type="NCBI Taxonomy" id="310071"/>
    <lineage>
        <taxon>Bacteria</taxon>
        <taxon>Bacillati</taxon>
        <taxon>Actinomycetota</taxon>
        <taxon>Acidimicrobiia</taxon>
        <taxon>Acidimicrobiales</taxon>
        <taxon>environmental samples</taxon>
    </lineage>
</organism>
<dbReference type="InterPro" id="IPR035926">
    <property type="entry name" value="NusB-like_sf"/>
</dbReference>
<keyword evidence="2 6" id="KW-0489">Methyltransferase</keyword>
<dbReference type="InterPro" id="IPR049560">
    <property type="entry name" value="MeTrfase_RsmB-F_NOP2_cat"/>
</dbReference>
<dbReference type="GO" id="GO:0008173">
    <property type="term" value="F:RNA methyltransferase activity"/>
    <property type="evidence" value="ECO:0007669"/>
    <property type="project" value="InterPro"/>
</dbReference>
<dbReference type="CDD" id="cd02440">
    <property type="entry name" value="AdoMet_MTases"/>
    <property type="match status" value="1"/>
</dbReference>
<dbReference type="PRINTS" id="PR02008">
    <property type="entry name" value="RCMTFAMILY"/>
</dbReference>
<dbReference type="AlphaFoldDB" id="A0A6J4ILP5"/>
<feature type="compositionally biased region" description="Basic residues" evidence="7">
    <location>
        <begin position="385"/>
        <end position="403"/>
    </location>
</feature>
<feature type="domain" description="SAM-dependent MTase RsmB/NOP-type" evidence="8">
    <location>
        <begin position="99"/>
        <end position="378"/>
    </location>
</feature>
<sequence>MRVRPQASAHSSAAARRLALEALHRIDDGAYANLVTPALLERSRLTSRDRNFVTAIAYGATRMRRALDHLVDRHVLRPTDDEVRRVLRLGAFELAYLRTPAHAAVSQAVSLAPDRARGFTNAVLRKVAADVATGITWPDPATELSYPDWVVEALTESLGEKDALAALRKMDEPAEATERDDGYTQDLASQWVVEEVGALPGERILDLCAAPGGKATLLAEVGAVVTASDVSVRRSQLVTQNAQRLGAPLAGVVAADGRAAPFRPRTFDRVLVDAPCSGLGVLRRRPDARWRVQPSDVEDLARLQRSLLDAGADLVRPGGVLVYSVCTLTEAETIGVDLPHLEALPPPSHPWEPWGRGARLLPQTSDTDGMFLLRLRASEDASAQARRRSSTRPRRRSAARGQR</sequence>
<dbReference type="InterPro" id="IPR018314">
    <property type="entry name" value="RsmB/NOL1/NOP2-like_CS"/>
</dbReference>
<dbReference type="PROSITE" id="PS51686">
    <property type="entry name" value="SAM_MT_RSMB_NOP"/>
    <property type="match status" value="1"/>
</dbReference>
<keyword evidence="3 6" id="KW-0808">Transferase</keyword>
<dbReference type="SUPFAM" id="SSF48013">
    <property type="entry name" value="NusB-like"/>
    <property type="match status" value="1"/>
</dbReference>
<name>A0A6J4ILP5_9ACTN</name>
<evidence type="ECO:0000259" key="8">
    <source>
        <dbReference type="PROSITE" id="PS51686"/>
    </source>
</evidence>
<dbReference type="Gene3D" id="3.40.50.150">
    <property type="entry name" value="Vaccinia Virus protein VP39"/>
    <property type="match status" value="1"/>
</dbReference>
<keyword evidence="4 6" id="KW-0949">S-adenosyl-L-methionine</keyword>
<proteinExistence type="inferred from homology"/>
<accession>A0A6J4ILP5</accession>